<dbReference type="Gene3D" id="3.40.50.2000">
    <property type="entry name" value="Glycogen Phosphorylase B"/>
    <property type="match status" value="2"/>
</dbReference>
<dbReference type="Gene3D" id="3.90.550.10">
    <property type="entry name" value="Spore Coat Polysaccharide Biosynthesis Protein SpsA, Chain A"/>
    <property type="match status" value="1"/>
</dbReference>
<evidence type="ECO:0000259" key="3">
    <source>
        <dbReference type="Pfam" id="PF13579"/>
    </source>
</evidence>
<comment type="caution">
    <text evidence="4">The sequence shown here is derived from an EMBL/GenBank/DDBJ whole genome shotgun (WGS) entry which is preliminary data.</text>
</comment>
<keyword evidence="4" id="KW-0808">Transferase</keyword>
<dbReference type="InterPro" id="IPR001296">
    <property type="entry name" value="Glyco_trans_1"/>
</dbReference>
<dbReference type="RefSeq" id="WP_127744517.1">
    <property type="nucleotide sequence ID" value="NZ_SACN01000001.1"/>
</dbReference>
<dbReference type="GO" id="GO:0016757">
    <property type="term" value="F:glycosyltransferase activity"/>
    <property type="evidence" value="ECO:0007669"/>
    <property type="project" value="InterPro"/>
</dbReference>
<keyword evidence="5" id="KW-1185">Reference proteome</keyword>
<reference evidence="4 5" key="1">
    <citation type="submission" date="2019-01" db="EMBL/GenBank/DDBJ databases">
        <authorList>
            <person name="Chen W.-M."/>
        </authorList>
    </citation>
    <scope>NUCLEOTIDE SEQUENCE [LARGE SCALE GENOMIC DNA]</scope>
    <source>
        <strain evidence="4 5">CCP-7</strain>
    </source>
</reference>
<dbReference type="InterPro" id="IPR050194">
    <property type="entry name" value="Glycosyltransferase_grp1"/>
</dbReference>
<gene>
    <name evidence="4" type="ORF">EOD43_14390</name>
</gene>
<dbReference type="Proteomes" id="UP000282971">
    <property type="component" value="Unassembled WGS sequence"/>
</dbReference>
<dbReference type="Pfam" id="PF13579">
    <property type="entry name" value="Glyco_trans_4_4"/>
    <property type="match status" value="1"/>
</dbReference>
<feature type="domain" description="Glycosyltransferase 2-like" evidence="2">
    <location>
        <begin position="23"/>
        <end position="190"/>
    </location>
</feature>
<dbReference type="OrthoDB" id="9790710at2"/>
<dbReference type="EMBL" id="SACN01000001">
    <property type="protein sequence ID" value="RVT94941.1"/>
    <property type="molecule type" value="Genomic_DNA"/>
</dbReference>
<dbReference type="CDD" id="cd03801">
    <property type="entry name" value="GT4_PimA-like"/>
    <property type="match status" value="1"/>
</dbReference>
<dbReference type="PANTHER" id="PTHR45947:SF3">
    <property type="entry name" value="SULFOQUINOVOSYL TRANSFERASE SQD2"/>
    <property type="match status" value="1"/>
</dbReference>
<evidence type="ECO:0000259" key="2">
    <source>
        <dbReference type="Pfam" id="PF00535"/>
    </source>
</evidence>
<feature type="domain" description="Glycosyl transferase family 1" evidence="1">
    <location>
        <begin position="564"/>
        <end position="725"/>
    </location>
</feature>
<accession>A0A437MBB5</accession>
<dbReference type="Pfam" id="PF00535">
    <property type="entry name" value="Glycos_transf_2"/>
    <property type="match status" value="1"/>
</dbReference>
<dbReference type="PANTHER" id="PTHR45947">
    <property type="entry name" value="SULFOQUINOVOSYL TRANSFERASE SQD2"/>
    <property type="match status" value="1"/>
</dbReference>
<name>A0A437MBB5_9SPHN</name>
<dbReference type="InterPro" id="IPR001173">
    <property type="entry name" value="Glyco_trans_2-like"/>
</dbReference>
<dbReference type="SUPFAM" id="SSF53448">
    <property type="entry name" value="Nucleotide-diphospho-sugar transferases"/>
    <property type="match status" value="1"/>
</dbReference>
<dbReference type="SUPFAM" id="SSF53756">
    <property type="entry name" value="UDP-Glycosyltransferase/glycogen phosphorylase"/>
    <property type="match status" value="1"/>
</dbReference>
<evidence type="ECO:0000313" key="4">
    <source>
        <dbReference type="EMBL" id="RVT94941.1"/>
    </source>
</evidence>
<feature type="domain" description="Glycosyltransferase subfamily 4-like N-terminal" evidence="3">
    <location>
        <begin position="362"/>
        <end position="531"/>
    </location>
</feature>
<proteinExistence type="predicted"/>
<sequence length="753" mass="84794">MVILSNSGSLREKDDKCDPLRFSVVINTDNRIAYLKRTLSGLRRLTYPYFEVCVVAGPTPDGTREFLAKGPDDIKVAHCEVRNLSVSRNIGIAMSDGDIVVFIDDDSVPEPEWLADLAKSYTADDVGAVGGFVYDHTGLKFQARFVTTNRLGYPAEWGEPAPHLNFPYSIDVPHLLGTNCSFRKSALIKIGGFDEEYEYFLDETDVCCRINDAGFKIVQRSDGFVHHKYAPSHIRDEKRIISNWYPLIKNRIYFGLRNGRAHHGVDDIVGAGIGDARNWEHVVLVGAKHGTYSSEDVERFYRQADAAIVDGVERANQPAKLLTSDCVTRHFQPFLPYQLIRDMESRKVICFVTQDYPPEQNGGIARNISQLARSMAEEGHHVHVMTKARENASIDYEDGVWVHRVEIQEHRQPDYQSIAARDLPREFWNYSLTMLAQVADVDARRKVDAVYCPLWDCEAIAFLADGRFPLILALQTTMKLWLESRPDRLADSEWMRIFGDPIVETERMIMNNAEMIHANSRAIVDDLRRGYDVCLPYEKIYFSPHCMEDWASQYNEKDGGDLVRLLFVGRLESRKGIDVLLAVAPRILERFPNVVFDIVGDDTIPRADGGTYKKDFLDLELAPDIKSRVIFHGRVDEERLRYFYGNCDLLVAPSRYESFGLVYLEALMFGKPVIGGVGGGGGEVITDGETGLLVAPGDTDELEQAIVTLLSDAGLRAAMGRAARADYGRRFTVQPMVADLVSAIDLLAERRAK</sequence>
<dbReference type="InterPro" id="IPR029044">
    <property type="entry name" value="Nucleotide-diphossugar_trans"/>
</dbReference>
<evidence type="ECO:0000313" key="5">
    <source>
        <dbReference type="Proteomes" id="UP000282971"/>
    </source>
</evidence>
<evidence type="ECO:0000259" key="1">
    <source>
        <dbReference type="Pfam" id="PF00534"/>
    </source>
</evidence>
<protein>
    <submittedName>
        <fullName evidence="4">Glycosyltransferase</fullName>
    </submittedName>
</protein>
<dbReference type="Pfam" id="PF00534">
    <property type="entry name" value="Glycos_transf_1"/>
    <property type="match status" value="1"/>
</dbReference>
<organism evidence="4 5">
    <name type="scientific">Sphingomonas crocodyli</name>
    <dbReference type="NCBI Taxonomy" id="1979270"/>
    <lineage>
        <taxon>Bacteria</taxon>
        <taxon>Pseudomonadati</taxon>
        <taxon>Pseudomonadota</taxon>
        <taxon>Alphaproteobacteria</taxon>
        <taxon>Sphingomonadales</taxon>
        <taxon>Sphingomonadaceae</taxon>
        <taxon>Sphingomonas</taxon>
    </lineage>
</organism>
<dbReference type="AlphaFoldDB" id="A0A437MBB5"/>
<dbReference type="InterPro" id="IPR028098">
    <property type="entry name" value="Glyco_trans_4-like_N"/>
</dbReference>